<dbReference type="PROSITE" id="PS00216">
    <property type="entry name" value="SUGAR_TRANSPORT_1"/>
    <property type="match status" value="1"/>
</dbReference>
<sequence>MSGAQLFIREDVGLSDAQVEVLTGSMNVFMLVSILAAGWVADRLGRRCVLVIATSFLMVGALAMSLGGSYATLMAARFVTGIGAGFARVVAPVYNTEISPPSTRGVLSSLLNIFINLGVLLSYVSNYAFSGLPVHLGWRVMYGVGVVPPVFIAAGILLMPESPRWLAMRGRHGDARAVLVRISDTSTEADLRLSEIKHAVAQQPEQHALGGSTHGGGSVWKELLLRPSASLRRILLCVLALQFFVPASGVEAILLYSPLVFKAAGMTSTAAALGVTIAIGAVKMCFILLGVLLTDRLGRRPLLLASTAGVAATTAALALTLAVGGASAAAQAVCVAAVLAVVAAYSVGYALVVNTYSAEILPLRLRAQGLGVGVAVNRLVSGLVTMTFISVADAITMPGCFFMYAVVTAVAFVFVYARLPETKGRSLEDMDVLFNK</sequence>
<dbReference type="InterPro" id="IPR020846">
    <property type="entry name" value="MFS_dom"/>
</dbReference>
<dbReference type="NCBIfam" id="TIGR00879">
    <property type="entry name" value="SP"/>
    <property type="match status" value="1"/>
</dbReference>
<evidence type="ECO:0000256" key="1">
    <source>
        <dbReference type="ARBA" id="ARBA00004141"/>
    </source>
</evidence>
<dbReference type="GO" id="GO:0015293">
    <property type="term" value="F:symporter activity"/>
    <property type="evidence" value="ECO:0007669"/>
    <property type="project" value="UniProtKB-KW"/>
</dbReference>
<dbReference type="InterPro" id="IPR005828">
    <property type="entry name" value="MFS_sugar_transport-like"/>
</dbReference>
<comment type="similarity">
    <text evidence="2 9">Belongs to the major facilitator superfamily. Sugar transporter (TC 2.A.1.1) family.</text>
</comment>
<feature type="transmembrane region" description="Helical" evidence="10">
    <location>
        <begin position="136"/>
        <end position="159"/>
    </location>
</feature>
<dbReference type="SUPFAM" id="SSF103473">
    <property type="entry name" value="MFS general substrate transporter"/>
    <property type="match status" value="1"/>
</dbReference>
<evidence type="ECO:0000256" key="6">
    <source>
        <dbReference type="ARBA" id="ARBA00022847"/>
    </source>
</evidence>
<dbReference type="PANTHER" id="PTHR23500">
    <property type="entry name" value="SOLUTE CARRIER FAMILY 2, FACILITATED GLUCOSE TRANSPORTER"/>
    <property type="match status" value="1"/>
</dbReference>
<dbReference type="InterPro" id="IPR003663">
    <property type="entry name" value="Sugar/inositol_transpt"/>
</dbReference>
<evidence type="ECO:0000256" key="10">
    <source>
        <dbReference type="SAM" id="Phobius"/>
    </source>
</evidence>
<feature type="transmembrane region" description="Helical" evidence="10">
    <location>
        <begin position="329"/>
        <end position="353"/>
    </location>
</feature>
<gene>
    <name evidence="12" type="ORF">URODEC1_LOCUS60096</name>
</gene>
<dbReference type="AlphaFoldDB" id="A0ABC9B1M3"/>
<keyword evidence="6" id="KW-0769">Symport</keyword>
<evidence type="ECO:0000313" key="13">
    <source>
        <dbReference type="Proteomes" id="UP001497457"/>
    </source>
</evidence>
<feature type="transmembrane region" description="Helical" evidence="10">
    <location>
        <begin position="74"/>
        <end position="94"/>
    </location>
</feature>
<comment type="subcellular location">
    <subcellularLocation>
        <location evidence="1">Membrane</location>
        <topology evidence="1">Multi-pass membrane protein</topology>
    </subcellularLocation>
</comment>
<dbReference type="PROSITE" id="PS00217">
    <property type="entry name" value="SUGAR_TRANSPORT_2"/>
    <property type="match status" value="1"/>
</dbReference>
<organism evidence="12 13">
    <name type="scientific">Urochloa decumbens</name>
    <dbReference type="NCBI Taxonomy" id="240449"/>
    <lineage>
        <taxon>Eukaryota</taxon>
        <taxon>Viridiplantae</taxon>
        <taxon>Streptophyta</taxon>
        <taxon>Embryophyta</taxon>
        <taxon>Tracheophyta</taxon>
        <taxon>Spermatophyta</taxon>
        <taxon>Magnoliopsida</taxon>
        <taxon>Liliopsida</taxon>
        <taxon>Poales</taxon>
        <taxon>Poaceae</taxon>
        <taxon>PACMAD clade</taxon>
        <taxon>Panicoideae</taxon>
        <taxon>Panicodae</taxon>
        <taxon>Paniceae</taxon>
        <taxon>Melinidinae</taxon>
        <taxon>Urochloa</taxon>
    </lineage>
</organism>
<keyword evidence="7 10" id="KW-1133">Transmembrane helix</keyword>
<keyword evidence="5 10" id="KW-0812">Transmembrane</keyword>
<evidence type="ECO:0000259" key="11">
    <source>
        <dbReference type="PROSITE" id="PS50850"/>
    </source>
</evidence>
<protein>
    <recommendedName>
        <fullName evidence="11">Major facilitator superfamily (MFS) profile domain-containing protein</fullName>
    </recommendedName>
</protein>
<dbReference type="Gene3D" id="1.20.1250.20">
    <property type="entry name" value="MFS general substrate transporter like domains"/>
    <property type="match status" value="1"/>
</dbReference>
<evidence type="ECO:0000313" key="12">
    <source>
        <dbReference type="EMBL" id="CAL4990074.1"/>
    </source>
</evidence>
<proteinExistence type="inferred from homology"/>
<dbReference type="GO" id="GO:0016020">
    <property type="term" value="C:membrane"/>
    <property type="evidence" value="ECO:0007669"/>
    <property type="project" value="UniProtKB-SubCell"/>
</dbReference>
<reference evidence="13" key="1">
    <citation type="submission" date="2024-06" db="EMBL/GenBank/DDBJ databases">
        <authorList>
            <person name="Ryan C."/>
        </authorList>
    </citation>
    <scope>NUCLEOTIDE SEQUENCE [LARGE SCALE GENOMIC DNA]</scope>
</reference>
<keyword evidence="13" id="KW-1185">Reference proteome</keyword>
<dbReference type="FunFam" id="1.20.1250.20:FF:000025">
    <property type="entry name" value="probable polyol transporter 4"/>
    <property type="match status" value="1"/>
</dbReference>
<feature type="transmembrane region" description="Helical" evidence="10">
    <location>
        <begin position="365"/>
        <end position="389"/>
    </location>
</feature>
<evidence type="ECO:0000256" key="5">
    <source>
        <dbReference type="ARBA" id="ARBA00022692"/>
    </source>
</evidence>
<feature type="transmembrane region" description="Helical" evidence="10">
    <location>
        <begin position="302"/>
        <end position="323"/>
    </location>
</feature>
<dbReference type="InterPro" id="IPR045262">
    <property type="entry name" value="STP/PLT_plant"/>
</dbReference>
<feature type="transmembrane region" description="Helical" evidence="10">
    <location>
        <begin position="106"/>
        <end position="124"/>
    </location>
</feature>
<evidence type="ECO:0000256" key="9">
    <source>
        <dbReference type="RuleBase" id="RU003346"/>
    </source>
</evidence>
<feature type="domain" description="Major facilitator superfamily (MFS) profile" evidence="11">
    <location>
        <begin position="1"/>
        <end position="423"/>
    </location>
</feature>
<dbReference type="Proteomes" id="UP001497457">
    <property type="component" value="Chromosome 24b"/>
</dbReference>
<evidence type="ECO:0000256" key="8">
    <source>
        <dbReference type="ARBA" id="ARBA00023136"/>
    </source>
</evidence>
<evidence type="ECO:0000256" key="2">
    <source>
        <dbReference type="ARBA" id="ARBA00010992"/>
    </source>
</evidence>
<evidence type="ECO:0000256" key="3">
    <source>
        <dbReference type="ARBA" id="ARBA00022448"/>
    </source>
</evidence>
<dbReference type="InterPro" id="IPR005829">
    <property type="entry name" value="Sugar_transporter_CS"/>
</dbReference>
<evidence type="ECO:0000256" key="7">
    <source>
        <dbReference type="ARBA" id="ARBA00022989"/>
    </source>
</evidence>
<dbReference type="PANTHER" id="PTHR23500:SF450">
    <property type="entry name" value="MAJOR FACILITATOR SUPERFAMILY (MFS) PROFILE DOMAIN-CONTAINING PROTEIN"/>
    <property type="match status" value="1"/>
</dbReference>
<keyword evidence="3 9" id="KW-0813">Transport</keyword>
<reference evidence="12 13" key="2">
    <citation type="submission" date="2024-10" db="EMBL/GenBank/DDBJ databases">
        <authorList>
            <person name="Ryan C."/>
        </authorList>
    </citation>
    <scope>NUCLEOTIDE SEQUENCE [LARGE SCALE GENOMIC DNA]</scope>
</reference>
<feature type="transmembrane region" description="Helical" evidence="10">
    <location>
        <begin position="234"/>
        <end position="257"/>
    </location>
</feature>
<dbReference type="PRINTS" id="PR00171">
    <property type="entry name" value="SUGRTRNSPORT"/>
</dbReference>
<name>A0ABC9B1M3_9POAL</name>
<feature type="transmembrane region" description="Helical" evidence="10">
    <location>
        <begin position="395"/>
        <end position="417"/>
    </location>
</feature>
<keyword evidence="4" id="KW-0762">Sugar transport</keyword>
<feature type="transmembrane region" description="Helical" evidence="10">
    <location>
        <begin position="269"/>
        <end position="293"/>
    </location>
</feature>
<keyword evidence="8 10" id="KW-0472">Membrane</keyword>
<evidence type="ECO:0000256" key="4">
    <source>
        <dbReference type="ARBA" id="ARBA00022597"/>
    </source>
</evidence>
<dbReference type="PROSITE" id="PS50850">
    <property type="entry name" value="MFS"/>
    <property type="match status" value="1"/>
</dbReference>
<feature type="transmembrane region" description="Helical" evidence="10">
    <location>
        <begin position="48"/>
        <end position="68"/>
    </location>
</feature>
<feature type="transmembrane region" description="Helical" evidence="10">
    <location>
        <begin position="21"/>
        <end position="41"/>
    </location>
</feature>
<accession>A0ABC9B1M3</accession>
<dbReference type="EMBL" id="OZ075134">
    <property type="protein sequence ID" value="CAL4990074.1"/>
    <property type="molecule type" value="Genomic_DNA"/>
</dbReference>
<dbReference type="InterPro" id="IPR036259">
    <property type="entry name" value="MFS_trans_sf"/>
</dbReference>
<dbReference type="Pfam" id="PF00083">
    <property type="entry name" value="Sugar_tr"/>
    <property type="match status" value="1"/>
</dbReference>